<keyword evidence="3" id="KW-1185">Reference proteome</keyword>
<dbReference type="EMBL" id="JADGJW010000017">
    <property type="protein sequence ID" value="KAJ3227423.1"/>
    <property type="molecule type" value="Genomic_DNA"/>
</dbReference>
<protein>
    <submittedName>
        <fullName evidence="2">Uncharacterized protein</fullName>
    </submittedName>
</protein>
<reference evidence="2" key="1">
    <citation type="submission" date="2020-05" db="EMBL/GenBank/DDBJ databases">
        <title>Phylogenomic resolution of chytrid fungi.</title>
        <authorList>
            <person name="Stajich J.E."/>
            <person name="Amses K."/>
            <person name="Simmons R."/>
            <person name="Seto K."/>
            <person name="Myers J."/>
            <person name="Bonds A."/>
            <person name="Quandt C.A."/>
            <person name="Barry K."/>
            <person name="Liu P."/>
            <person name="Grigoriev I."/>
            <person name="Longcore J.E."/>
            <person name="James T.Y."/>
        </authorList>
    </citation>
    <scope>NUCLEOTIDE SEQUENCE</scope>
    <source>
        <strain evidence="2">JEL0476</strain>
    </source>
</reference>
<organism evidence="2 3">
    <name type="scientific">Clydaea vesicula</name>
    <dbReference type="NCBI Taxonomy" id="447962"/>
    <lineage>
        <taxon>Eukaryota</taxon>
        <taxon>Fungi</taxon>
        <taxon>Fungi incertae sedis</taxon>
        <taxon>Chytridiomycota</taxon>
        <taxon>Chytridiomycota incertae sedis</taxon>
        <taxon>Chytridiomycetes</taxon>
        <taxon>Lobulomycetales</taxon>
        <taxon>Lobulomycetaceae</taxon>
        <taxon>Clydaea</taxon>
    </lineage>
</organism>
<name>A0AAD5UAP1_9FUNG</name>
<gene>
    <name evidence="2" type="ORF">HK099_002174</name>
</gene>
<accession>A0AAD5UAP1</accession>
<evidence type="ECO:0000313" key="2">
    <source>
        <dbReference type="EMBL" id="KAJ3227423.1"/>
    </source>
</evidence>
<keyword evidence="1" id="KW-0732">Signal</keyword>
<feature type="signal peptide" evidence="1">
    <location>
        <begin position="1"/>
        <end position="15"/>
    </location>
</feature>
<dbReference type="Proteomes" id="UP001211065">
    <property type="component" value="Unassembled WGS sequence"/>
</dbReference>
<proteinExistence type="predicted"/>
<feature type="chain" id="PRO_5042134322" evidence="1">
    <location>
        <begin position="16"/>
        <end position="154"/>
    </location>
</feature>
<sequence>MKYLILLSIAALISSRSEKICVPTACHGVSTRCSLVSNPRENDCNTTSSDNHKYFPCFAALDPSLCILQPSTGECGWSVNSTFEQCLSNAGSLEILNNTDIVFLNTTTETSETSSSLGPSTTSETTPSANQANALTNFSGFLFIALLSCIFFTL</sequence>
<evidence type="ECO:0000313" key="3">
    <source>
        <dbReference type="Proteomes" id="UP001211065"/>
    </source>
</evidence>
<evidence type="ECO:0000256" key="1">
    <source>
        <dbReference type="SAM" id="SignalP"/>
    </source>
</evidence>
<dbReference type="AlphaFoldDB" id="A0AAD5UAP1"/>
<comment type="caution">
    <text evidence="2">The sequence shown here is derived from an EMBL/GenBank/DDBJ whole genome shotgun (WGS) entry which is preliminary data.</text>
</comment>